<protein>
    <recommendedName>
        <fullName evidence="1">Antitoxin SocA-like Panacea domain-containing protein</fullName>
    </recommendedName>
</protein>
<comment type="caution">
    <text evidence="2">The sequence shown here is derived from an EMBL/GenBank/DDBJ whole genome shotgun (WGS) entry which is preliminary data.</text>
</comment>
<sequence>MTHLPFNKEQQEILYQVFNVFGHMNASQLSEQTHNEFPWKNTYDPHKLFSKCIISPTVLYKFFKSKKNNI</sequence>
<organism evidence="2 3">
    <name type="scientific">Candidatus Phytoplasma pini</name>
    <dbReference type="NCBI Taxonomy" id="267362"/>
    <lineage>
        <taxon>Bacteria</taxon>
        <taxon>Bacillati</taxon>
        <taxon>Mycoplasmatota</taxon>
        <taxon>Mollicutes</taxon>
        <taxon>Acholeplasmatales</taxon>
        <taxon>Acholeplasmataceae</taxon>
        <taxon>Candidatus Phytoplasma</taxon>
    </lineage>
</organism>
<proteinExistence type="predicted"/>
<gene>
    <name evidence="2" type="ORF">MDPP_00142</name>
</gene>
<accession>A0A559KJS8</accession>
<evidence type="ECO:0000313" key="3">
    <source>
        <dbReference type="Proteomes" id="UP000320078"/>
    </source>
</evidence>
<dbReference type="AlphaFoldDB" id="A0A559KJS8"/>
<keyword evidence="3" id="KW-1185">Reference proteome</keyword>
<dbReference type="Pfam" id="PF13274">
    <property type="entry name" value="SocA_Panacea"/>
    <property type="match status" value="1"/>
</dbReference>
<feature type="domain" description="Antitoxin SocA-like Panacea" evidence="1">
    <location>
        <begin position="6"/>
        <end position="40"/>
    </location>
</feature>
<name>A0A559KJS8_9MOLU</name>
<evidence type="ECO:0000259" key="1">
    <source>
        <dbReference type="Pfam" id="PF13274"/>
    </source>
</evidence>
<evidence type="ECO:0000313" key="2">
    <source>
        <dbReference type="EMBL" id="TVY12369.1"/>
    </source>
</evidence>
<reference evidence="2 3" key="1">
    <citation type="submission" date="2019-06" db="EMBL/GenBank/DDBJ databases">
        <title>Draft Genome Sequence of Candidatus Phytoplasma pini-Related Strain MDPP: A Resource for Comparative Genomics of Gymnosperm-infecting Phytoplasmas.</title>
        <authorList>
            <person name="Cai W."/>
            <person name="Costanzo S."/>
            <person name="Shao J."/>
            <person name="Zhao Y."/>
            <person name="Davis R."/>
        </authorList>
    </citation>
    <scope>NUCLEOTIDE SEQUENCE [LARGE SCALE GENOMIC DNA]</scope>
    <source>
        <strain evidence="2 3">MDPP</strain>
    </source>
</reference>
<dbReference type="InterPro" id="IPR025272">
    <property type="entry name" value="SocA_Panacea"/>
</dbReference>
<dbReference type="Proteomes" id="UP000320078">
    <property type="component" value="Unassembled WGS sequence"/>
</dbReference>
<dbReference type="EMBL" id="VIAE01000002">
    <property type="protein sequence ID" value="TVY12369.1"/>
    <property type="molecule type" value="Genomic_DNA"/>
</dbReference>